<reference evidence="1 2" key="1">
    <citation type="submission" date="2018-08" db="EMBL/GenBank/DDBJ databases">
        <title>Paraburkholderia sp. DHOM06 isolated from forest soil.</title>
        <authorList>
            <person name="Gao Z.-H."/>
            <person name="Qiu L.-H."/>
        </authorList>
    </citation>
    <scope>NUCLEOTIDE SEQUENCE [LARGE SCALE GENOMIC DNA]</scope>
    <source>
        <strain evidence="1 2">DHOM06</strain>
    </source>
</reference>
<dbReference type="OrthoDB" id="8564513at2"/>
<dbReference type="EMBL" id="QRGA01000007">
    <property type="protein sequence ID" value="RDU98400.1"/>
    <property type="molecule type" value="Genomic_DNA"/>
</dbReference>
<proteinExistence type="predicted"/>
<name>A0A3D8JZT6_9BURK</name>
<accession>A0A3D8JZT6</accession>
<keyword evidence="2" id="KW-1185">Reference proteome</keyword>
<gene>
    <name evidence="1" type="ORF">DWV00_13935</name>
</gene>
<protein>
    <recommendedName>
        <fullName evidence="3">Secretion system X translation initiation factor</fullName>
    </recommendedName>
</protein>
<dbReference type="PROSITE" id="PS51257">
    <property type="entry name" value="PROKAR_LIPOPROTEIN"/>
    <property type="match status" value="1"/>
</dbReference>
<sequence>MKRLHIALALTFVSCAVSLVFSNRNSGDELVEAVPRRHSTVTEETTGDASAPLVRIEALRPRKDLFGSPSEGHHDLFGGQAAVPQLPSVAPPQADIPPLPPPTPVMPFTYIGKEAADGAWEVYLARGSETLIVREKSVIDSTYRVVSIKPPTLSLVYLPQNVVQTLDIGSAN</sequence>
<evidence type="ECO:0008006" key="3">
    <source>
        <dbReference type="Google" id="ProtNLM"/>
    </source>
</evidence>
<comment type="caution">
    <text evidence="1">The sequence shown here is derived from an EMBL/GenBank/DDBJ whole genome shotgun (WGS) entry which is preliminary data.</text>
</comment>
<organism evidence="1 2">
    <name type="scientific">Trinickia dinghuensis</name>
    <dbReference type="NCBI Taxonomy" id="2291023"/>
    <lineage>
        <taxon>Bacteria</taxon>
        <taxon>Pseudomonadati</taxon>
        <taxon>Pseudomonadota</taxon>
        <taxon>Betaproteobacteria</taxon>
        <taxon>Burkholderiales</taxon>
        <taxon>Burkholderiaceae</taxon>
        <taxon>Trinickia</taxon>
    </lineage>
</organism>
<evidence type="ECO:0000313" key="2">
    <source>
        <dbReference type="Proteomes" id="UP000256838"/>
    </source>
</evidence>
<dbReference type="AlphaFoldDB" id="A0A3D8JZT6"/>
<evidence type="ECO:0000313" key="1">
    <source>
        <dbReference type="EMBL" id="RDU98400.1"/>
    </source>
</evidence>
<dbReference type="Proteomes" id="UP000256838">
    <property type="component" value="Unassembled WGS sequence"/>
</dbReference>